<keyword evidence="6" id="KW-1185">Reference proteome</keyword>
<accession>A0AAP0PLN2</accession>
<dbReference type="GO" id="GO:0016491">
    <property type="term" value="F:oxidoreductase activity"/>
    <property type="evidence" value="ECO:0007669"/>
    <property type="project" value="UniProtKB-KW"/>
</dbReference>
<dbReference type="PANTHER" id="PTHR13847">
    <property type="entry name" value="SARCOSINE DEHYDROGENASE-RELATED"/>
    <property type="match status" value="1"/>
</dbReference>
<evidence type="ECO:0000259" key="4">
    <source>
        <dbReference type="Pfam" id="PF01266"/>
    </source>
</evidence>
<dbReference type="Gene3D" id="3.30.9.10">
    <property type="entry name" value="D-Amino Acid Oxidase, subunit A, domain 2"/>
    <property type="match status" value="1"/>
</dbReference>
<evidence type="ECO:0000313" key="5">
    <source>
        <dbReference type="EMBL" id="KAK9146140.1"/>
    </source>
</evidence>
<evidence type="ECO:0000256" key="1">
    <source>
        <dbReference type="ARBA" id="ARBA00023002"/>
    </source>
</evidence>
<evidence type="ECO:0000256" key="3">
    <source>
        <dbReference type="ARBA" id="ARBA00046185"/>
    </source>
</evidence>
<proteinExistence type="predicted"/>
<protein>
    <recommendedName>
        <fullName evidence="2">FAD-dependent oxidoreductase domain-containing protein 1</fullName>
    </recommendedName>
</protein>
<dbReference type="SUPFAM" id="SSF54373">
    <property type="entry name" value="FAD-linked reductases, C-terminal domain"/>
    <property type="match status" value="1"/>
</dbReference>
<comment type="caution">
    <text evidence="5">The sequence shown here is derived from an EMBL/GenBank/DDBJ whole genome shotgun (WGS) entry which is preliminary data.</text>
</comment>
<dbReference type="PANTHER" id="PTHR13847:SF287">
    <property type="entry name" value="FAD-DEPENDENT OXIDOREDUCTASE DOMAIN-CONTAINING PROTEIN 1"/>
    <property type="match status" value="1"/>
</dbReference>
<feature type="domain" description="FAD dependent oxidoreductase" evidence="4">
    <location>
        <begin position="92"/>
        <end position="488"/>
    </location>
</feature>
<keyword evidence="1" id="KW-0560">Oxidoreductase</keyword>
<evidence type="ECO:0000256" key="2">
    <source>
        <dbReference type="ARBA" id="ARBA00039785"/>
    </source>
</evidence>
<comment type="function">
    <text evidence="3">Required for the assembly of the mitochondrial membrane respiratory chain NADH dehydrogenase (Complex I). Involved in mid-late stages of complex I assembly.</text>
</comment>
<dbReference type="Proteomes" id="UP001417504">
    <property type="component" value="Unassembled WGS sequence"/>
</dbReference>
<name>A0AAP0PLN2_9MAGN</name>
<dbReference type="AlphaFoldDB" id="A0AAP0PLN2"/>
<dbReference type="Gene3D" id="3.50.50.60">
    <property type="entry name" value="FAD/NAD(P)-binding domain"/>
    <property type="match status" value="1"/>
</dbReference>
<dbReference type="Pfam" id="PF01266">
    <property type="entry name" value="DAO"/>
    <property type="match status" value="1"/>
</dbReference>
<sequence>MAALSISSSSSSSSSSSLNLNFRSAKPNFSNSNHILAASLRFAQKFSQIPRNRAGFGPKITENDRTRIAISASSSSVPSRSRSRSSSALEFDVVVVGAGIIGLTIARQFLLGSDLSVAVVDAAVPCAGATGAGQGYIWMAHKTPKSALWELAMRSKRLWEMLAASIQQKGMDPLDILGWKKTGSLLIGRTSEELAMLKDRVELLSKAGLRAEYLSSHALLSKEPALEIGKEGGAASIPDDCQIDASRAVSFIEKQNRDFTSKGRYAEFYHDPAISLIRGSRSGEVDAVQTSKNTLYCKKAVVVAAGSWSGSLMLKLLSESNISLNVPVKPRKGHLLVVENFNSFRVNHGMMEVGYVGHQIATSHPSSSSSNLVDNEQNLSISMTATTDAMGNLVLGSSRQFAGFNTEVEDSIINRIWTRAGEFFPALRELELSNLSDSKKVRVGLRPYMPDGKPIIGPVPGLPNLLLAAGHEGGGLSMALGTAEMVFDLVLGNVTKVDSAPFAIKGRCCN</sequence>
<dbReference type="InterPro" id="IPR036188">
    <property type="entry name" value="FAD/NAD-bd_sf"/>
</dbReference>
<dbReference type="EMBL" id="JBBNAE010000002">
    <property type="protein sequence ID" value="KAK9146140.1"/>
    <property type="molecule type" value="Genomic_DNA"/>
</dbReference>
<gene>
    <name evidence="5" type="ORF">Sjap_006043</name>
</gene>
<evidence type="ECO:0000313" key="6">
    <source>
        <dbReference type="Proteomes" id="UP001417504"/>
    </source>
</evidence>
<dbReference type="GO" id="GO:0005737">
    <property type="term" value="C:cytoplasm"/>
    <property type="evidence" value="ECO:0007669"/>
    <property type="project" value="TreeGrafter"/>
</dbReference>
<organism evidence="5 6">
    <name type="scientific">Stephania japonica</name>
    <dbReference type="NCBI Taxonomy" id="461633"/>
    <lineage>
        <taxon>Eukaryota</taxon>
        <taxon>Viridiplantae</taxon>
        <taxon>Streptophyta</taxon>
        <taxon>Embryophyta</taxon>
        <taxon>Tracheophyta</taxon>
        <taxon>Spermatophyta</taxon>
        <taxon>Magnoliopsida</taxon>
        <taxon>Ranunculales</taxon>
        <taxon>Menispermaceae</taxon>
        <taxon>Menispermoideae</taxon>
        <taxon>Cissampelideae</taxon>
        <taxon>Stephania</taxon>
    </lineage>
</organism>
<dbReference type="InterPro" id="IPR006076">
    <property type="entry name" value="FAD-dep_OxRdtase"/>
</dbReference>
<dbReference type="SUPFAM" id="SSF51905">
    <property type="entry name" value="FAD/NAD(P)-binding domain"/>
    <property type="match status" value="1"/>
</dbReference>
<reference evidence="5 6" key="1">
    <citation type="submission" date="2024-01" db="EMBL/GenBank/DDBJ databases">
        <title>Genome assemblies of Stephania.</title>
        <authorList>
            <person name="Yang L."/>
        </authorList>
    </citation>
    <scope>NUCLEOTIDE SEQUENCE [LARGE SCALE GENOMIC DNA]</scope>
    <source>
        <strain evidence="5">QJT</strain>
        <tissue evidence="5">Leaf</tissue>
    </source>
</reference>